<evidence type="ECO:0000256" key="1">
    <source>
        <dbReference type="SAM" id="MobiDB-lite"/>
    </source>
</evidence>
<feature type="region of interest" description="Disordered" evidence="1">
    <location>
        <begin position="86"/>
        <end position="106"/>
    </location>
</feature>
<name>A0A0F9MNK8_9ZZZZ</name>
<gene>
    <name evidence="3" type="ORF">LCGC14_1360990</name>
</gene>
<proteinExistence type="predicted"/>
<evidence type="ECO:0000313" key="3">
    <source>
        <dbReference type="EMBL" id="KKM78340.1"/>
    </source>
</evidence>
<dbReference type="InterPro" id="IPR043736">
    <property type="entry name" value="DUF5681"/>
</dbReference>
<reference evidence="3" key="1">
    <citation type="journal article" date="2015" name="Nature">
        <title>Complex archaea that bridge the gap between prokaryotes and eukaryotes.</title>
        <authorList>
            <person name="Spang A."/>
            <person name="Saw J.H."/>
            <person name="Jorgensen S.L."/>
            <person name="Zaremba-Niedzwiedzka K."/>
            <person name="Martijn J."/>
            <person name="Lind A.E."/>
            <person name="van Eijk R."/>
            <person name="Schleper C."/>
            <person name="Guy L."/>
            <person name="Ettema T.J."/>
        </authorList>
    </citation>
    <scope>NUCLEOTIDE SEQUENCE</scope>
</reference>
<feature type="region of interest" description="Disordered" evidence="1">
    <location>
        <begin position="1"/>
        <end position="26"/>
    </location>
</feature>
<protein>
    <recommendedName>
        <fullName evidence="2">DUF5681 domain-containing protein</fullName>
    </recommendedName>
</protein>
<feature type="domain" description="DUF5681" evidence="2">
    <location>
        <begin position="8"/>
        <end position="37"/>
    </location>
</feature>
<feature type="compositionally biased region" description="Acidic residues" evidence="1">
    <location>
        <begin position="94"/>
        <end position="106"/>
    </location>
</feature>
<dbReference type="EMBL" id="LAZR01008505">
    <property type="protein sequence ID" value="KKM78340.1"/>
    <property type="molecule type" value="Genomic_DNA"/>
</dbReference>
<comment type="caution">
    <text evidence="3">The sequence shown here is derived from an EMBL/GenBank/DDBJ whole genome shotgun (WGS) entry which is preliminary data.</text>
</comment>
<evidence type="ECO:0000259" key="2">
    <source>
        <dbReference type="Pfam" id="PF18932"/>
    </source>
</evidence>
<organism evidence="3">
    <name type="scientific">marine sediment metagenome</name>
    <dbReference type="NCBI Taxonomy" id="412755"/>
    <lineage>
        <taxon>unclassified sequences</taxon>
        <taxon>metagenomes</taxon>
        <taxon>ecological metagenomes</taxon>
    </lineage>
</organism>
<dbReference type="AlphaFoldDB" id="A0A0F9MNK8"/>
<accession>A0A0F9MNK8</accession>
<sequence>MAKEDIIKHQFPKGKSGNPKGRPEGAISVKARLKKMFREDPEKFEKFIERYLKNPNNEKHVTEMLDGKPQQSIDMEVTLPKPIMDITNGILQDDSNEEDSGIDEKS</sequence>
<dbReference type="Pfam" id="PF18932">
    <property type="entry name" value="DUF5681"/>
    <property type="match status" value="1"/>
</dbReference>